<feature type="signal peptide" evidence="2">
    <location>
        <begin position="1"/>
        <end position="27"/>
    </location>
</feature>
<dbReference type="SMART" id="SM00034">
    <property type="entry name" value="CLECT"/>
    <property type="match status" value="1"/>
</dbReference>
<dbReference type="InterPro" id="IPR001304">
    <property type="entry name" value="C-type_lectin-like"/>
</dbReference>
<dbReference type="PROSITE" id="PS50041">
    <property type="entry name" value="C_TYPE_LECTIN_2"/>
    <property type="match status" value="1"/>
</dbReference>
<name>A0A1I7ZN47_9BILA</name>
<dbReference type="CDD" id="cd00037">
    <property type="entry name" value="CLECT"/>
    <property type="match status" value="1"/>
</dbReference>
<evidence type="ECO:0000313" key="4">
    <source>
        <dbReference type="Proteomes" id="UP000095287"/>
    </source>
</evidence>
<dbReference type="InterPro" id="IPR050111">
    <property type="entry name" value="C-type_lectin/snaclec_domain"/>
</dbReference>
<dbReference type="PROSITE" id="PS00615">
    <property type="entry name" value="C_TYPE_LECTIN_1"/>
    <property type="match status" value="1"/>
</dbReference>
<proteinExistence type="predicted"/>
<dbReference type="Pfam" id="PF00059">
    <property type="entry name" value="Lectin_C"/>
    <property type="match status" value="1"/>
</dbReference>
<evidence type="ECO:0000256" key="1">
    <source>
        <dbReference type="ARBA" id="ARBA00023157"/>
    </source>
</evidence>
<keyword evidence="4" id="KW-1185">Reference proteome</keyword>
<protein>
    <submittedName>
        <fullName evidence="5">C-type lectin domain-containing protein</fullName>
    </submittedName>
</protein>
<dbReference type="InterPro" id="IPR016187">
    <property type="entry name" value="CTDL_fold"/>
</dbReference>
<dbReference type="Gene3D" id="3.10.100.10">
    <property type="entry name" value="Mannose-Binding Protein A, subunit A"/>
    <property type="match status" value="1"/>
</dbReference>
<keyword evidence="2" id="KW-0732">Signal</keyword>
<reference evidence="5" key="1">
    <citation type="submission" date="2016-11" db="UniProtKB">
        <authorList>
            <consortium name="WormBaseParasite"/>
        </authorList>
    </citation>
    <scope>IDENTIFICATION</scope>
</reference>
<dbReference type="Proteomes" id="UP000095287">
    <property type="component" value="Unplaced"/>
</dbReference>
<dbReference type="SUPFAM" id="SSF56436">
    <property type="entry name" value="C-type lectin-like"/>
    <property type="match status" value="1"/>
</dbReference>
<dbReference type="WBParaSite" id="L893_g27826.t1">
    <property type="protein sequence ID" value="L893_g27826.t1"/>
    <property type="gene ID" value="L893_g27826"/>
</dbReference>
<dbReference type="PANTHER" id="PTHR22803">
    <property type="entry name" value="MANNOSE, PHOSPHOLIPASE, LECTIN RECEPTOR RELATED"/>
    <property type="match status" value="1"/>
</dbReference>
<evidence type="ECO:0000259" key="3">
    <source>
        <dbReference type="PROSITE" id="PS50041"/>
    </source>
</evidence>
<evidence type="ECO:0000256" key="2">
    <source>
        <dbReference type="SAM" id="SignalP"/>
    </source>
</evidence>
<feature type="domain" description="C-type lectin" evidence="3">
    <location>
        <begin position="42"/>
        <end position="155"/>
    </location>
</feature>
<dbReference type="AlphaFoldDB" id="A0A1I7ZN47"/>
<evidence type="ECO:0000313" key="5">
    <source>
        <dbReference type="WBParaSite" id="L893_g27826.t1"/>
    </source>
</evidence>
<feature type="chain" id="PRO_5009313665" evidence="2">
    <location>
        <begin position="28"/>
        <end position="167"/>
    </location>
</feature>
<dbReference type="InterPro" id="IPR016186">
    <property type="entry name" value="C-type_lectin-like/link_sf"/>
</dbReference>
<keyword evidence="1" id="KW-1015">Disulfide bond</keyword>
<dbReference type="InterPro" id="IPR018378">
    <property type="entry name" value="C-type_lectin_CS"/>
</dbReference>
<accession>A0A1I7ZN47</accession>
<organism evidence="4 5">
    <name type="scientific">Steinernema glaseri</name>
    <dbReference type="NCBI Taxonomy" id="37863"/>
    <lineage>
        <taxon>Eukaryota</taxon>
        <taxon>Metazoa</taxon>
        <taxon>Ecdysozoa</taxon>
        <taxon>Nematoda</taxon>
        <taxon>Chromadorea</taxon>
        <taxon>Rhabditida</taxon>
        <taxon>Tylenchina</taxon>
        <taxon>Panagrolaimomorpha</taxon>
        <taxon>Strongyloidoidea</taxon>
        <taxon>Steinernematidae</taxon>
        <taxon>Steinernema</taxon>
    </lineage>
</organism>
<sequence>MEHFLSYMKSALVVIFCVLALVSKIYSLENVTERHISAWVRGGEYLYLYNNIKLSWLDAEMYCSKLCAHLTSIHSLQEKRCVEYFISEYEGQWTWLGGFKLPNSTQYLWTDGTAWDFVGGWGLGQPNNVMENNCIQNGRSWFNYRCEDLVPSICKKRIDDASDCNDT</sequence>